<proteinExistence type="predicted"/>
<evidence type="ECO:0000313" key="2">
    <source>
        <dbReference type="EMBL" id="KAF3961528.1"/>
    </source>
</evidence>
<dbReference type="Proteomes" id="UP000737018">
    <property type="component" value="Unassembled WGS sequence"/>
</dbReference>
<sequence length="110" mass="12996">MLAMMIWVIITLVEANTNDHTATPNDLVEPDYIAEVKYIHCLIYTFESCQNYYKESNNLRVLHIILSQLDKIKLFLFVKLGGNRRIRRWKSQLFVKLHVATGRWMEIQVA</sequence>
<evidence type="ECO:0000256" key="1">
    <source>
        <dbReference type="SAM" id="SignalP"/>
    </source>
</evidence>
<dbReference type="EMBL" id="JRKL02001882">
    <property type="protein sequence ID" value="KAF3961528.1"/>
    <property type="molecule type" value="Genomic_DNA"/>
</dbReference>
<evidence type="ECO:0000313" key="3">
    <source>
        <dbReference type="Proteomes" id="UP000737018"/>
    </source>
</evidence>
<protein>
    <recommendedName>
        <fullName evidence="4">Secreted protein</fullName>
    </recommendedName>
</protein>
<organism evidence="2 3">
    <name type="scientific">Castanea mollissima</name>
    <name type="common">Chinese chestnut</name>
    <dbReference type="NCBI Taxonomy" id="60419"/>
    <lineage>
        <taxon>Eukaryota</taxon>
        <taxon>Viridiplantae</taxon>
        <taxon>Streptophyta</taxon>
        <taxon>Embryophyta</taxon>
        <taxon>Tracheophyta</taxon>
        <taxon>Spermatophyta</taxon>
        <taxon>Magnoliopsida</taxon>
        <taxon>eudicotyledons</taxon>
        <taxon>Gunneridae</taxon>
        <taxon>Pentapetalae</taxon>
        <taxon>rosids</taxon>
        <taxon>fabids</taxon>
        <taxon>Fagales</taxon>
        <taxon>Fagaceae</taxon>
        <taxon>Castanea</taxon>
    </lineage>
</organism>
<reference evidence="2" key="1">
    <citation type="submission" date="2020-03" db="EMBL/GenBank/DDBJ databases">
        <title>Castanea mollissima Vanexum genome sequencing.</title>
        <authorList>
            <person name="Staton M."/>
        </authorList>
    </citation>
    <scope>NUCLEOTIDE SEQUENCE</scope>
    <source>
        <tissue evidence="2">Leaf</tissue>
    </source>
</reference>
<accession>A0A8J4VHR4</accession>
<feature type="chain" id="PRO_5035226372" description="Secreted protein" evidence="1">
    <location>
        <begin position="16"/>
        <end position="110"/>
    </location>
</feature>
<feature type="signal peptide" evidence="1">
    <location>
        <begin position="1"/>
        <end position="15"/>
    </location>
</feature>
<keyword evidence="1" id="KW-0732">Signal</keyword>
<gene>
    <name evidence="2" type="ORF">CMV_013864</name>
</gene>
<keyword evidence="3" id="KW-1185">Reference proteome</keyword>
<dbReference type="AlphaFoldDB" id="A0A8J4VHR4"/>
<name>A0A8J4VHR4_9ROSI</name>
<comment type="caution">
    <text evidence="2">The sequence shown here is derived from an EMBL/GenBank/DDBJ whole genome shotgun (WGS) entry which is preliminary data.</text>
</comment>
<evidence type="ECO:0008006" key="4">
    <source>
        <dbReference type="Google" id="ProtNLM"/>
    </source>
</evidence>